<dbReference type="EMBL" id="JAWWNJ010000041">
    <property type="protein sequence ID" value="KAK7020365.1"/>
    <property type="molecule type" value="Genomic_DNA"/>
</dbReference>
<accession>A0AAW0B469</accession>
<keyword evidence="2" id="KW-1185">Reference proteome</keyword>
<dbReference type="AlphaFoldDB" id="A0AAW0B469"/>
<comment type="caution">
    <text evidence="1">The sequence shown here is derived from an EMBL/GenBank/DDBJ whole genome shotgun (WGS) entry which is preliminary data.</text>
</comment>
<gene>
    <name evidence="1" type="ORF">R3P38DRAFT_1204539</name>
</gene>
<evidence type="ECO:0000313" key="2">
    <source>
        <dbReference type="Proteomes" id="UP001362999"/>
    </source>
</evidence>
<reference evidence="1 2" key="1">
    <citation type="journal article" date="2024" name="J Genomics">
        <title>Draft genome sequencing and assembly of Favolaschia claudopus CIRM-BRFM 2984 isolated from oak limbs.</title>
        <authorList>
            <person name="Navarro D."/>
            <person name="Drula E."/>
            <person name="Chaduli D."/>
            <person name="Cazenave R."/>
            <person name="Ahrendt S."/>
            <person name="Wang J."/>
            <person name="Lipzen A."/>
            <person name="Daum C."/>
            <person name="Barry K."/>
            <person name="Grigoriev I.V."/>
            <person name="Favel A."/>
            <person name="Rosso M.N."/>
            <person name="Martin F."/>
        </authorList>
    </citation>
    <scope>NUCLEOTIDE SEQUENCE [LARGE SCALE GENOMIC DNA]</scope>
    <source>
        <strain evidence="1 2">CIRM-BRFM 2984</strain>
    </source>
</reference>
<name>A0AAW0B469_9AGAR</name>
<proteinExistence type="predicted"/>
<dbReference type="Proteomes" id="UP001362999">
    <property type="component" value="Unassembled WGS sequence"/>
</dbReference>
<organism evidence="1 2">
    <name type="scientific">Favolaschia claudopus</name>
    <dbReference type="NCBI Taxonomy" id="2862362"/>
    <lineage>
        <taxon>Eukaryota</taxon>
        <taxon>Fungi</taxon>
        <taxon>Dikarya</taxon>
        <taxon>Basidiomycota</taxon>
        <taxon>Agaricomycotina</taxon>
        <taxon>Agaricomycetes</taxon>
        <taxon>Agaricomycetidae</taxon>
        <taxon>Agaricales</taxon>
        <taxon>Marasmiineae</taxon>
        <taxon>Mycenaceae</taxon>
        <taxon>Favolaschia</taxon>
    </lineage>
</organism>
<protein>
    <submittedName>
        <fullName evidence="1">Uncharacterized protein</fullName>
    </submittedName>
</protein>
<evidence type="ECO:0000313" key="1">
    <source>
        <dbReference type="EMBL" id="KAK7020365.1"/>
    </source>
</evidence>
<sequence>MYPSPALACWLRNNNSWSHRKALWSVFECPDRLIIESIRFPPTLFSSCPTLCLRYISACRPQPPALSLRISKHSLQRALHCNNRKAEYFACHDVHYLNSSQTAAANYTLSYCPLSLLGKEYQVYVEGLPSCMTSMLLTIRRARRLKDRPPDSAANLHLLSPPFIIFTQISRRMKSMRRESLSRLETSKSPSHFELLRSHNVVPR</sequence>